<evidence type="ECO:0000313" key="7">
    <source>
        <dbReference type="EMBL" id="CCJ33635.1"/>
    </source>
</evidence>
<accession>I7LGY3</accession>
<dbReference type="InterPro" id="IPR011013">
    <property type="entry name" value="Gal_mutarotase_sf_dom"/>
</dbReference>
<feature type="transmembrane region" description="Helical" evidence="3">
    <location>
        <begin position="930"/>
        <end position="947"/>
    </location>
</feature>
<gene>
    <name evidence="7" type="ORF">CAAU_1551</name>
</gene>
<dbReference type="Pfam" id="PF10091">
    <property type="entry name" value="Glycoamylase"/>
    <property type="match status" value="1"/>
</dbReference>
<dbReference type="SUPFAM" id="SSF74650">
    <property type="entry name" value="Galactose mutarotase-like"/>
    <property type="match status" value="2"/>
</dbReference>
<protein>
    <submittedName>
        <fullName evidence="7">Cyclic beta-1,2-glucan synthase</fullName>
        <ecNumber evidence="7">2.4.1.-</ecNumber>
    </submittedName>
</protein>
<feature type="transmembrane region" description="Helical" evidence="3">
    <location>
        <begin position="954"/>
        <end position="974"/>
    </location>
</feature>
<keyword evidence="2 7" id="KW-0808">Transferase</keyword>
<dbReference type="InterPro" id="IPR037820">
    <property type="entry name" value="GH94N_NdvB"/>
</dbReference>
<sequence>MIYVAIFFASLFISLIIINRPNIKLNKYIETKDAILNSDELIQHAKDIARGHIISKIKRGLDILSPRLIDNYKYITNTYLKINEAAKVRKSLPSGSDWLLDNFYIIEDSYKNVIRNIKSKTYKELEIIDKGYFKDFPRIFILAVELISHTDGRIDRDILIDFLNSYQKVHHLSMSEVWSLPLALSVALLEKIRNLCEKLNSVHSEWEKSEKIIELDDYEKIIEFLSKELEDKKFTSSFIEHLLEVLKNKDMYYDPILDFVKSKLSDENISIDNLINIEHQEQAQLAVSFGNSINSLRLINALDWNEIFEEICVVDKILEKDKFFKLQDKETRDYYRHKIKKLASKYGVSESKVAKHLILLSNSSDKDDKTKHVGYYLLGNGESLLIEKLTGKARYKNKKLLPWFYFMSIFIPIILLDFALSYYYYLNTLNLARTILAFIIFLIPLSEIVINLVNWLFTHFLDATFLPKLEFKNGIPKEYKTIVIIPTVLPNTNRVKSIFNQLEVNYNANKNQNIYFAVIGDFVDSKEEFLGNEEEILETGLELVRNLNKKYSKDEDIFYYLHRRRIFNSTQGKWMGWERKRGAIFEFVEVLRGKTDSTFITISSDINPIKDAKYIITIDADTIMPIGTAEKLIGTIAHPLNKAEYNPQKGVVTKGYGLIQPRIGINIESANKTMFSRIFAGNGGIDPYSKAISDIYQDIFKEAIFTGKGIFDIDIFKESLKNIPENTLLSHDLIEGSYLRVGLATDIELIDNYPEKYSSYILRQHRWTRGDWQTIPWLKSQIKTSDGRKIKNPLNFVSKWKIIDNLRRSLVPIAYFVLLSLSTLYFKDIYFIISSLIIIFFPIILSLFDYINIKWFIAPREKLNGNLIYGLKATFYQTILNFIFLPYHVYMMGHAILKTLYRIWISRKNTLEWVTAADVESSLSNDLKSFFIRMYPGLLISLGYLALSFLTGNAYLSSLFTLLWLISPYIAYYISQQNIAEDKFSIEDLEMIRRIARKTWLFYEEFTDKDNNYLPIDNYQQSPVKKLAHRTSPTNIGFYLLSCLSARNLGYLSFSKMLEKINLTLTTVEKLKKWNGHLFNWYDTKTLEVLHPYYISTVDNGNFIGYLITLKEAIKSLLDESIISKAEIQGLIDTLELSSEIPSQNEYILRLQDMLYADKMDYKELLNIFIELSRIPSPNSIWTSKVIETAKDFKEEVEKYIPSFILNDGNLLQNIKNEVLKSPSINRLKQLYEELLQNEIEASYKFEVEKCLYNINELINFAKNIISRIETIIENTNFSLLYDEKRDLFSIGFNVEENKLTNSYYDLLASESRLASYIAVAKREVPVTHWFRLGRNLVKINGYRSLVSWTGTMFEYFMPPIIMKTFDNTLLSETYYTAIKAQIKYGLSRKVPWGTSESGFYTFDLLLNYQYKAFGVPDLGLKRGLINDMVISPYSTVLALPFSPYDAIENLKKIINDIGEGIYGLYEAIDYTPERLPRNKNAAIVESFMAHHQGMILASINNFINKNILVKYFHSDPVIKCGEFLLQEKVPLRVIITKEHKEIVKPFKREEYKEQVITREVGAFESDLPVCHILSNGNYSLMLTNGGSNFSKYNDIYINRWRDDTTIRRYGTFIFIRSLNTNKILSTTFEPICKKAKFYKSKFSPDKAEYLLKEDNLEVHTEICVSPEDNCEIRKITITNFNSDDIVLEATSYSEIVLNNLNADIAHTTFSNLFVRTEFEEKYSTIFASRRPREEGREPHFAFHSILILGNLIGSIEYETDRLKFLGRGKTISEPQALFQPLSKSTGAVLDPIFSLRGRIRIKSGESATIIYCLGYGKSKDEVLELSKKYNDFTNIQRAFELANIRSKMELRYLNLKYEEVIDFDNMLSHILYLSPLKKKYNDIIKENTNGQKALWKFGISGDIPIVLVTIDKIEDIDIVKTMLKAHEYWRNKGLKLDLVILNQDESSYLQPLRDLIQDTVMRSVTRDLLNRSGGIYVLNANEIEMKDVTLLFTVAKLIIHAQKGSISKQIKLLPTSLESQKLEIEIPNGNEVSSEIEKPQLEFFNEYGGFDLKNKEYIIKLKENNYTPLPWSNVIANKKFGFLITEGGGGYTWFENSRENKITPWSNDPVSDPPSEIIYLRDEHTREFWSLTPNPIRQNINYFIHHGIGYTIFKQFSHNIYQELLCFVPKDDSVKINLIKLCNNSNIERKIALFYYIRPMLGVSEHSTQQFIVTDILSNTGTIIFKNNYNSDFPDSIGFVDCSEIKDSFTCDRMEFIGPYKNLKTPYGLFKDELSNTFGAGLDPCVAIKISITLNPKEEKEIALLLGAANSKDEIEKLIKKYKEINTCKTEFENVKQSWSSLLEIVQVDTPEKSMNIMLNSWLIYQTLCCRIYARSAFYQSGGAFGFRDQLQDVLSLLNIAPEITKEQIILHAKHQFVEGDVLHWWHMCKDIKGIRTKFSDDLLWLPFVVAEYITKTGDYSILDIKARFVEGETLAEHEDEKYFLPSKSEEKASIYEHCIRAIERSLKFGEHGIPLMGSGDWNDGMNTVGNKGKGESVWLGWFLYSILQKFIPICKTKYDYHRAARYQKVAEEIVKSIEENAWDGEWYRRAYFDDGTPLGSSQNSECKIDSLAQTWGLISKGADFNRALIAMKSVENYLINREAGIIMLFTPPFDKSELNPGYIKGYVPGVRENGGQYTHAATWVIYAYALLGEGDKAVELFNMINPINHTRTMYEVSKYKVEPYVMAADVYAVEPHVGRGGWTWYTGSSSWMYKVGLEEILGFKKIGNKLIIDPCIPKSWKEYKIRYKFINTIYNITVKNPDGKSKGITTVTLDGNALDYKEVPLVDDGIEHYVEIIM</sequence>
<feature type="domain" description="Glycosyl hydrolase 94 catalytic" evidence="6">
    <location>
        <begin position="2340"/>
        <end position="2764"/>
    </location>
</feature>
<keyword evidence="3" id="KW-1133">Transmembrane helix</keyword>
<keyword evidence="8" id="KW-1185">Reference proteome</keyword>
<dbReference type="Proteomes" id="UP000007652">
    <property type="component" value="Unassembled WGS sequence"/>
</dbReference>
<dbReference type="InterPro" id="IPR037824">
    <property type="entry name" value="GH94N_2_NdvB"/>
</dbReference>
<dbReference type="InterPro" id="IPR037018">
    <property type="entry name" value="GH65_N"/>
</dbReference>
<keyword evidence="3" id="KW-0472">Membrane</keyword>
<dbReference type="Gene3D" id="1.50.10.10">
    <property type="match status" value="1"/>
</dbReference>
<feature type="domain" description="Glycoamylase-like" evidence="5">
    <location>
        <begin position="1304"/>
        <end position="1516"/>
    </location>
</feature>
<feature type="transmembrane region" description="Helical" evidence="3">
    <location>
        <begin position="874"/>
        <end position="897"/>
    </location>
</feature>
<dbReference type="Pfam" id="PF06165">
    <property type="entry name" value="GH94_b-supersand"/>
    <property type="match status" value="2"/>
</dbReference>
<keyword evidence="3" id="KW-0812">Transmembrane</keyword>
<dbReference type="InterPro" id="IPR012341">
    <property type="entry name" value="6hp_glycosidase-like_sf"/>
</dbReference>
<dbReference type="PANTHER" id="PTHR37469:SF2">
    <property type="entry name" value="CELLOBIONIC ACID PHOSPHORYLASE"/>
    <property type="match status" value="1"/>
</dbReference>
<dbReference type="GO" id="GO:0016757">
    <property type="term" value="F:glycosyltransferase activity"/>
    <property type="evidence" value="ECO:0007669"/>
    <property type="project" value="UniProtKB-KW"/>
</dbReference>
<reference evidence="7 8" key="1">
    <citation type="journal article" date="2011" name="J. Bacteriol.">
        <title>Draft genome sequence of Caloramator australicus strain RC3T, a thermoanaerobe from the Great Artesian Basin of Australia.</title>
        <authorList>
            <person name="Ogg C.D."/>
            <person name="Patel B.K.C."/>
        </authorList>
    </citation>
    <scope>NUCLEOTIDE SEQUENCE [LARGE SCALE GENOMIC DNA]</scope>
    <source>
        <strain evidence="7 8">RC3</strain>
    </source>
</reference>
<dbReference type="RefSeq" id="WP_008908899.1">
    <property type="nucleotide sequence ID" value="NZ_CAKP01000082.1"/>
</dbReference>
<dbReference type="InterPro" id="IPR010383">
    <property type="entry name" value="Glyco_hydrolase_94_b-supersand"/>
</dbReference>
<evidence type="ECO:0000259" key="5">
    <source>
        <dbReference type="Pfam" id="PF10091"/>
    </source>
</evidence>
<dbReference type="CDD" id="cd11753">
    <property type="entry name" value="GH94N_ChvB_NdvB_2_like"/>
    <property type="match status" value="1"/>
</dbReference>
<dbReference type="InterPro" id="IPR019282">
    <property type="entry name" value="Glycoamylase-like_cons_dom"/>
</dbReference>
<comment type="caution">
    <text evidence="7">The sequence shown here is derived from an EMBL/GenBank/DDBJ whole genome shotgun (WGS) entry which is preliminary data.</text>
</comment>
<evidence type="ECO:0000256" key="2">
    <source>
        <dbReference type="ARBA" id="ARBA00022679"/>
    </source>
</evidence>
<feature type="domain" description="Glycosyl hydrolase 94 supersandwich" evidence="4">
    <location>
        <begin position="1565"/>
        <end position="1832"/>
    </location>
</feature>
<feature type="transmembrane region" description="Helical" evidence="3">
    <location>
        <begin position="431"/>
        <end position="457"/>
    </location>
</feature>
<evidence type="ECO:0000259" key="6">
    <source>
        <dbReference type="Pfam" id="PF17167"/>
    </source>
</evidence>
<organism evidence="7 8">
    <name type="scientific">Caloramator australicus RC3</name>
    <dbReference type="NCBI Taxonomy" id="857293"/>
    <lineage>
        <taxon>Bacteria</taxon>
        <taxon>Bacillati</taxon>
        <taxon>Bacillota</taxon>
        <taxon>Clostridia</taxon>
        <taxon>Eubacteriales</taxon>
        <taxon>Clostridiaceae</taxon>
        <taxon>Caloramator</taxon>
    </lineage>
</organism>
<evidence type="ECO:0000256" key="1">
    <source>
        <dbReference type="ARBA" id="ARBA00022676"/>
    </source>
</evidence>
<dbReference type="InterPro" id="IPR033432">
    <property type="entry name" value="GH94_catalytic"/>
</dbReference>
<feature type="transmembrane region" description="Helical" evidence="3">
    <location>
        <begin position="809"/>
        <end position="826"/>
    </location>
</feature>
<dbReference type="OrthoDB" id="9769991at2"/>
<feature type="transmembrane region" description="Helical" evidence="3">
    <location>
        <begin position="403"/>
        <end position="425"/>
    </location>
</feature>
<dbReference type="SMART" id="SM01068">
    <property type="entry name" value="CBM_X"/>
    <property type="match status" value="2"/>
</dbReference>
<dbReference type="InterPro" id="IPR008928">
    <property type="entry name" value="6-hairpin_glycosidase_sf"/>
</dbReference>
<dbReference type="STRING" id="857293.CAAU_1551"/>
<dbReference type="GO" id="GO:0030246">
    <property type="term" value="F:carbohydrate binding"/>
    <property type="evidence" value="ECO:0007669"/>
    <property type="project" value="InterPro"/>
</dbReference>
<dbReference type="InterPro" id="IPR052047">
    <property type="entry name" value="GH94_Enzymes"/>
</dbReference>
<dbReference type="Gene3D" id="2.60.420.10">
    <property type="entry name" value="Maltose phosphorylase, domain 3"/>
    <property type="match status" value="1"/>
</dbReference>
<dbReference type="GO" id="GO:0005975">
    <property type="term" value="P:carbohydrate metabolic process"/>
    <property type="evidence" value="ECO:0007669"/>
    <property type="project" value="InterPro"/>
</dbReference>
<dbReference type="Gene3D" id="2.70.98.40">
    <property type="entry name" value="Glycoside hydrolase, family 65, N-terminal domain"/>
    <property type="match status" value="2"/>
</dbReference>
<name>I7LGY3_9CLOT</name>
<dbReference type="eggNOG" id="COG3459">
    <property type="taxonomic scope" value="Bacteria"/>
</dbReference>
<dbReference type="PANTHER" id="PTHR37469">
    <property type="entry name" value="CELLOBIONIC ACID PHOSPHORYLASE-RELATED"/>
    <property type="match status" value="1"/>
</dbReference>
<dbReference type="Pfam" id="PF17167">
    <property type="entry name" value="Glyco_hydro_94"/>
    <property type="match status" value="1"/>
</dbReference>
<evidence type="ECO:0000256" key="3">
    <source>
        <dbReference type="SAM" id="Phobius"/>
    </source>
</evidence>
<evidence type="ECO:0000313" key="8">
    <source>
        <dbReference type="Proteomes" id="UP000007652"/>
    </source>
</evidence>
<feature type="transmembrane region" description="Helical" evidence="3">
    <location>
        <begin position="832"/>
        <end position="853"/>
    </location>
</feature>
<dbReference type="SUPFAM" id="SSF48208">
    <property type="entry name" value="Six-hairpin glycosidases"/>
    <property type="match status" value="1"/>
</dbReference>
<feature type="transmembrane region" description="Helical" evidence="3">
    <location>
        <begin position="6"/>
        <end position="23"/>
    </location>
</feature>
<dbReference type="EMBL" id="CAKP01000082">
    <property type="protein sequence ID" value="CCJ33635.1"/>
    <property type="molecule type" value="Genomic_DNA"/>
</dbReference>
<evidence type="ECO:0000259" key="4">
    <source>
        <dbReference type="Pfam" id="PF06165"/>
    </source>
</evidence>
<dbReference type="EC" id="2.4.1.-" evidence="7"/>
<feature type="domain" description="Glycosyl hydrolase 94 supersandwich" evidence="4">
    <location>
        <begin position="2056"/>
        <end position="2325"/>
    </location>
</feature>
<keyword evidence="1 7" id="KW-0328">Glycosyltransferase</keyword>
<dbReference type="Gene3D" id="1.50.10.140">
    <property type="match status" value="2"/>
</dbReference>
<dbReference type="CDD" id="cd11756">
    <property type="entry name" value="GH94N_ChvB_NdvB_1_like"/>
    <property type="match status" value="1"/>
</dbReference>
<proteinExistence type="predicted"/>